<gene>
    <name evidence="8" type="ORF">Y958_13630</name>
</gene>
<dbReference type="Pfam" id="PF00326">
    <property type="entry name" value="Peptidase_S9"/>
    <property type="match status" value="1"/>
</dbReference>
<dbReference type="InterPro" id="IPR023302">
    <property type="entry name" value="Pept_S9A_N"/>
</dbReference>
<evidence type="ECO:0000256" key="1">
    <source>
        <dbReference type="ARBA" id="ARBA00001070"/>
    </source>
</evidence>
<dbReference type="InterPro" id="IPR002470">
    <property type="entry name" value="Peptidase_S9A"/>
</dbReference>
<dbReference type="RefSeq" id="WP_088872668.1">
    <property type="nucleotide sequence ID" value="NZ_CP022111.1"/>
</dbReference>
<organism evidence="8 9">
    <name type="scientific">Nitrospirillum viridazoti CBAmc</name>
    <dbReference type="NCBI Taxonomy" id="1441467"/>
    <lineage>
        <taxon>Bacteria</taxon>
        <taxon>Pseudomonadati</taxon>
        <taxon>Pseudomonadota</taxon>
        <taxon>Alphaproteobacteria</taxon>
        <taxon>Rhodospirillales</taxon>
        <taxon>Azospirillaceae</taxon>
        <taxon>Nitrospirillum</taxon>
        <taxon>Nitrospirillum viridazoti</taxon>
    </lineage>
</organism>
<evidence type="ECO:0000256" key="3">
    <source>
        <dbReference type="ARBA" id="ARBA00022670"/>
    </source>
</evidence>
<protein>
    <recommendedName>
        <fullName evidence="2">prolyl oligopeptidase</fullName>
        <ecNumber evidence="2">3.4.21.26</ecNumber>
    </recommendedName>
</protein>
<keyword evidence="9" id="KW-1185">Reference proteome</keyword>
<accession>A0A248JU39</accession>
<dbReference type="PANTHER" id="PTHR42881:SF2">
    <property type="entry name" value="PROLYL ENDOPEPTIDASE"/>
    <property type="match status" value="1"/>
</dbReference>
<comment type="catalytic activity">
    <reaction evidence="1">
        <text>Hydrolysis of Pro-|-Xaa &gt;&gt; Ala-|-Xaa in oligopeptides.</text>
        <dbReference type="EC" id="3.4.21.26"/>
    </reaction>
</comment>
<dbReference type="Gene3D" id="2.130.10.120">
    <property type="entry name" value="Prolyl oligopeptidase, N-terminal domain"/>
    <property type="match status" value="1"/>
</dbReference>
<dbReference type="EMBL" id="CP022111">
    <property type="protein sequence ID" value="ASG22030.1"/>
    <property type="molecule type" value="Genomic_DNA"/>
</dbReference>
<evidence type="ECO:0000259" key="7">
    <source>
        <dbReference type="Pfam" id="PF02897"/>
    </source>
</evidence>
<dbReference type="KEGG" id="nao:Y958_13630"/>
<dbReference type="SUPFAM" id="SSF53474">
    <property type="entry name" value="alpha/beta-Hydrolases"/>
    <property type="match status" value="1"/>
</dbReference>
<evidence type="ECO:0000259" key="6">
    <source>
        <dbReference type="Pfam" id="PF00326"/>
    </source>
</evidence>
<dbReference type="PRINTS" id="PR00862">
    <property type="entry name" value="PROLIGOPTASE"/>
</dbReference>
<sequence length="734" mass="78052">MARLATSRIIALSLAGAAWFGGGAGAVGLPSTPAKPVTDSFFGQAVADPYRWLEDWSDPVVKRWSADENAYSRVYLDAVPQRAAIKARLESLIAATPSRYSGVRAAGGHLFARYTDPRLQQPQVVMIDDGMTTAPSRDLAVKVVIDPNKIDPHGLTAVDWFVPSPDGRLVAASLSTGGSENGSVHVFDTATGAEVGEVIPRVQYPTGGGDLAWSADGKGFWYTRYPGEDRPEADRHFYMQVYWHPLGGDPRNDSYVLGRDFPRIAEVELDNREGTAPLVISVANGDGGEFEHFLLPQAVGPTGTPTPITRFPDKVVAVAPGPDGALYLISRLNAPAGRLLRLAPGDTNLAHAKVLVPEGKAALLSDRGSHSLAVTDSRVYLRRIEGGPITVAMVAAATGQPLGPLPLPPVSANHELVPLAGNRVLYDMTTYLKAPAYSIYDERRQSMDETKLSAAGGLDFSDAEVVRDAATSADGTAVPVTIVIPKGVRKGGKAPALLTGYGGFGVSLTPGQLTAEQRLWLDAGGIYAIANLRGGAEFGEAWHDAGRLTNKQHVFDDFAAVARLLVQRGYTDADHLALIGGSNGGLLMGVTLTQHPELARAVVGNVGIYDMVRTELDPNGAFNITEYGTVKEPAQFQALYAYSPYHHVKDGVRYPAVLLATGENDGRVNPMHSRKMVARLQAADPAGLPILLRTTANAGHGHGSSLAERVALSTDIYGFLFDQLAMTLPLPSAK</sequence>
<dbReference type="AlphaFoldDB" id="A0A248JU39"/>
<dbReference type="GO" id="GO:0006508">
    <property type="term" value="P:proteolysis"/>
    <property type="evidence" value="ECO:0007669"/>
    <property type="project" value="UniProtKB-KW"/>
</dbReference>
<dbReference type="SUPFAM" id="SSF50993">
    <property type="entry name" value="Peptidase/esterase 'gauge' domain"/>
    <property type="match status" value="1"/>
</dbReference>
<proteinExistence type="predicted"/>
<dbReference type="InterPro" id="IPR051167">
    <property type="entry name" value="Prolyl_oligopep/macrocyclase"/>
</dbReference>
<evidence type="ECO:0000256" key="2">
    <source>
        <dbReference type="ARBA" id="ARBA00011897"/>
    </source>
</evidence>
<feature type="domain" description="Peptidase S9A N-terminal" evidence="7">
    <location>
        <begin position="36"/>
        <end position="407"/>
    </location>
</feature>
<feature type="domain" description="Peptidase S9 prolyl oligopeptidase catalytic" evidence="6">
    <location>
        <begin position="516"/>
        <end position="725"/>
    </location>
</feature>
<name>A0A248JU39_9PROT</name>
<dbReference type="GO" id="GO:0004252">
    <property type="term" value="F:serine-type endopeptidase activity"/>
    <property type="evidence" value="ECO:0007669"/>
    <property type="project" value="UniProtKB-EC"/>
</dbReference>
<keyword evidence="5" id="KW-0720">Serine protease</keyword>
<dbReference type="Proteomes" id="UP000197153">
    <property type="component" value="Chromosome 2"/>
</dbReference>
<dbReference type="EC" id="3.4.21.26" evidence="2"/>
<keyword evidence="4" id="KW-0378">Hydrolase</keyword>
<evidence type="ECO:0000313" key="8">
    <source>
        <dbReference type="EMBL" id="ASG22030.1"/>
    </source>
</evidence>
<dbReference type="Gene3D" id="3.40.50.1820">
    <property type="entry name" value="alpha/beta hydrolase"/>
    <property type="match status" value="1"/>
</dbReference>
<dbReference type="PANTHER" id="PTHR42881">
    <property type="entry name" value="PROLYL ENDOPEPTIDASE"/>
    <property type="match status" value="1"/>
</dbReference>
<dbReference type="InterPro" id="IPR001375">
    <property type="entry name" value="Peptidase_S9_cat"/>
</dbReference>
<dbReference type="GO" id="GO:0070012">
    <property type="term" value="F:oligopeptidase activity"/>
    <property type="evidence" value="ECO:0007669"/>
    <property type="project" value="TreeGrafter"/>
</dbReference>
<keyword evidence="3" id="KW-0645">Protease</keyword>
<dbReference type="InterPro" id="IPR029058">
    <property type="entry name" value="AB_hydrolase_fold"/>
</dbReference>
<reference evidence="8 9" key="1">
    <citation type="submission" date="2017-06" db="EMBL/GenBank/DDBJ databases">
        <title>Complete genome sequence of Nitrospirillum amazonense strain CBAmC, an endophytic nitrogen-fixing and plant growth-promoting bacterium, isolated from sugarcane.</title>
        <authorList>
            <person name="Schwab S."/>
            <person name="dos Santos Teixeira K.R."/>
            <person name="Simoes Araujo J.L."/>
            <person name="Soares Vidal M."/>
            <person name="Borges de Freitas H.R."/>
            <person name="Rivello Crivelaro A.L."/>
            <person name="Bueno de Camargo Nunes A."/>
            <person name="dos Santos C.M."/>
            <person name="Palmeira da Silva Rosa D."/>
            <person name="da Silva Padilha D."/>
            <person name="da Silva E."/>
            <person name="Araujo Terra L."/>
            <person name="Soares Mendes V."/>
            <person name="Farinelli L."/>
            <person name="Magalhaes Cruz L."/>
            <person name="Baldani J.I."/>
        </authorList>
    </citation>
    <scope>NUCLEOTIDE SEQUENCE [LARGE SCALE GENOMIC DNA]</scope>
    <source>
        <strain evidence="8 9">CBAmC</strain>
    </source>
</reference>
<evidence type="ECO:0000313" key="9">
    <source>
        <dbReference type="Proteomes" id="UP000197153"/>
    </source>
</evidence>
<dbReference type="Pfam" id="PF02897">
    <property type="entry name" value="Peptidase_S9_N"/>
    <property type="match status" value="1"/>
</dbReference>
<evidence type="ECO:0000256" key="5">
    <source>
        <dbReference type="ARBA" id="ARBA00022825"/>
    </source>
</evidence>
<evidence type="ECO:0000256" key="4">
    <source>
        <dbReference type="ARBA" id="ARBA00022801"/>
    </source>
</evidence>
<dbReference type="GO" id="GO:0005829">
    <property type="term" value="C:cytosol"/>
    <property type="evidence" value="ECO:0007669"/>
    <property type="project" value="TreeGrafter"/>
</dbReference>